<keyword evidence="2 14" id="KW-0540">Nuclease</keyword>
<comment type="function">
    <text evidence="14">The heterodimer acts as both an ATP-dependent DNA helicase and an ATP-dependent, dual-direction single-stranded exonuclease. Recognizes the chi site generating a DNA molecule suitable for the initiation of homologous recombination. The AddB subunit has 5' -&gt; 3' nuclease activity but not helicase activity.</text>
</comment>
<dbReference type="PANTHER" id="PTHR30591">
    <property type="entry name" value="RECBCD ENZYME SUBUNIT RECC"/>
    <property type="match status" value="1"/>
</dbReference>
<sequence length="1171" mass="132965">MGLQSIIGRAGSGKTYTCVEQIRQKLIADSTGSPIIYLVPEQMTFQAEYTLATTPGLQGMIRAQVYSFTRIAWKVLQETGGLSRQHIDSVGIHMLLRKLLEQHKQELRLYARAADQTGFIDNIERLIVECKRYCIGAKDLKVLYQQIEEKSGSSEQTILDKLQDLHLILSAVEAELSDKYIAAEDYLRLLANKIPVSNYIRQAEIWIDGFYSYTPQELLVIEAILKYARNVKITHTLDKPYNQELPHELHLFHNTAKTYQRVQGLAQAQGIEIEEPIVLADSLKFSSTCLAHLEANYHRRPVRVYNGETAISIASAVNRRAEVEGLARAILSKVRDQGYRYRDLAIILRNTDDYQELIETTFAAYKIPLFFDQKKPMLHHPLIELIRSSLDVVNHNWRYEAVFRCAKTDLMTAARESLDQLENYVLAQGIYGERWKTAEDWRYTSRGSIETGFEASADDVHKEREINYWRRIIATPLIQLESDLQKASTGRQYTEVLYNYLVNLHVPETITEWQQTAEAEGELEVSRQHQQAWQAVIKLFDQLVEIIGETELSLELFSKMVDSGLESMKFSQVPPAFDQVVVANIDHSRLQGIRSSFFLGVNDGVVPAKLKESGVFTEDDRGFIQGAGLEIAPTFTTQLLEEPFTIYNALASASDSLWVSYPLADEEGKTLLPAALIGQLKEMFPNAQTPFILADPQEELEEKQLDYIASPDVTISYLTSQLRYWKRGYQVADLWWDTYNWYANQSANNSVSQGLSGQWQRVIDSLFYKNQEPNLRKQTSEKLYGKDIKTSVSRLEKHRGCPFAQYASYGLQLKERESYKLENPDIGQLYHGSLKLIADILTTQGKHWGEVTEAEYTELAKQAVGQIAPRVQNKVLLSSKRYQYILKRLTEVLTRTTIVLGKQAQASGFTPIGLEIGFDVGEKIPALQLQLADGRTISLRGRIDRVDQALIGDELFLRVIDYKSSQVALDLSELADGISLQMLTYLDVVLTFAEQWLGQQAAPAGVLYFHVHNPIIKTQEAITIEQLDQEHLKKYRLRGLILAEKTIAAAMDAALLGEGSRKSDIIPATIKVNGDFGSRSNVASRQQFELLRNHVRSIIRELGTEIVDGTIAIKPYRIKQKTPCRYCSYRPVCQFDQGLEENEFRRVRVIKDVEHLTASIGGEGDESRSLD</sequence>
<dbReference type="GO" id="GO:0051539">
    <property type="term" value="F:4 iron, 4 sulfur cluster binding"/>
    <property type="evidence" value="ECO:0007669"/>
    <property type="project" value="UniProtKB-KW"/>
</dbReference>
<keyword evidence="6 14" id="KW-0378">Hydrolase</keyword>
<dbReference type="InterPro" id="IPR011604">
    <property type="entry name" value="PDDEXK-like_dom_sf"/>
</dbReference>
<evidence type="ECO:0000256" key="5">
    <source>
        <dbReference type="ARBA" id="ARBA00022763"/>
    </source>
</evidence>
<comment type="subunit">
    <text evidence="14">Heterodimer of AddA and AddB.</text>
</comment>
<dbReference type="Gene3D" id="3.40.50.300">
    <property type="entry name" value="P-loop containing nucleotide triphosphate hydrolases"/>
    <property type="match status" value="4"/>
</dbReference>
<dbReference type="HAMAP" id="MF_01452">
    <property type="entry name" value="AddB_type1"/>
    <property type="match status" value="1"/>
</dbReference>
<dbReference type="GO" id="GO:0000724">
    <property type="term" value="P:double-strand break repair via homologous recombination"/>
    <property type="evidence" value="ECO:0007669"/>
    <property type="project" value="UniProtKB-UniRule"/>
</dbReference>
<evidence type="ECO:0000256" key="12">
    <source>
        <dbReference type="ARBA" id="ARBA00023125"/>
    </source>
</evidence>
<dbReference type="GO" id="GO:0008409">
    <property type="term" value="F:5'-3' exonuclease activity"/>
    <property type="evidence" value="ECO:0007669"/>
    <property type="project" value="UniProtKB-UniRule"/>
</dbReference>
<comment type="caution">
    <text evidence="16">The sequence shown here is derived from an EMBL/GenBank/DDBJ whole genome shotgun (WGS) entry which is preliminary data.</text>
</comment>
<evidence type="ECO:0000259" key="15">
    <source>
        <dbReference type="PROSITE" id="PS51217"/>
    </source>
</evidence>
<keyword evidence="10 14" id="KW-0408">Iron</keyword>
<evidence type="ECO:0000256" key="3">
    <source>
        <dbReference type="ARBA" id="ARBA00022723"/>
    </source>
</evidence>
<keyword evidence="9 14" id="KW-0067">ATP-binding</keyword>
<feature type="binding site" evidence="14">
    <location>
        <position position="1127"/>
    </location>
    <ligand>
        <name>[4Fe-4S] cluster</name>
        <dbReference type="ChEBI" id="CHEBI:49883"/>
    </ligand>
</feature>
<feature type="domain" description="UvrD-like helicase C-terminal" evidence="15">
    <location>
        <begin position="280"/>
        <end position="578"/>
    </location>
</feature>
<dbReference type="Gene3D" id="3.90.320.10">
    <property type="match status" value="1"/>
</dbReference>
<comment type="miscellaneous">
    <text evidence="14">Despite having conserved helicase domains, this subunit does not have helicase activity.</text>
</comment>
<dbReference type="EMBL" id="MIJE01000030">
    <property type="protein sequence ID" value="OEF96704.1"/>
    <property type="molecule type" value="Genomic_DNA"/>
</dbReference>
<dbReference type="PROSITE" id="PS51217">
    <property type="entry name" value="UVRD_HELICASE_CTER"/>
    <property type="match status" value="1"/>
</dbReference>
<feature type="binding site" evidence="14">
    <location>
        <position position="801"/>
    </location>
    <ligand>
        <name>[4Fe-4S] cluster</name>
        <dbReference type="ChEBI" id="CHEBI:49883"/>
    </ligand>
</feature>
<evidence type="ECO:0000256" key="9">
    <source>
        <dbReference type="ARBA" id="ARBA00022840"/>
    </source>
</evidence>
<proteinExistence type="inferred from homology"/>
<keyword evidence="12 14" id="KW-0238">DNA-binding</keyword>
<evidence type="ECO:0000256" key="7">
    <source>
        <dbReference type="ARBA" id="ARBA00022806"/>
    </source>
</evidence>
<dbReference type="InterPro" id="IPR027417">
    <property type="entry name" value="P-loop_NTPase"/>
</dbReference>
<keyword evidence="3 14" id="KW-0479">Metal-binding</keyword>
<dbReference type="STRING" id="766136.BHF68_06410"/>
<dbReference type="RefSeq" id="WP_069643287.1">
    <property type="nucleotide sequence ID" value="NZ_MIJE01000030.1"/>
</dbReference>
<dbReference type="GO" id="GO:0046872">
    <property type="term" value="F:metal ion binding"/>
    <property type="evidence" value="ECO:0007669"/>
    <property type="project" value="UniProtKB-KW"/>
</dbReference>
<keyword evidence="5 14" id="KW-0227">DNA damage</keyword>
<evidence type="ECO:0000256" key="14">
    <source>
        <dbReference type="HAMAP-Rule" id="MF_01452"/>
    </source>
</evidence>
<dbReference type="Gene3D" id="6.10.140.1030">
    <property type="match status" value="1"/>
</dbReference>
<evidence type="ECO:0000256" key="6">
    <source>
        <dbReference type="ARBA" id="ARBA00022801"/>
    </source>
</evidence>
<evidence type="ECO:0000313" key="16">
    <source>
        <dbReference type="EMBL" id="OEF96704.1"/>
    </source>
</evidence>
<dbReference type="InterPro" id="IPR049035">
    <property type="entry name" value="ADDB_N"/>
</dbReference>
<dbReference type="InterPro" id="IPR014140">
    <property type="entry name" value="DNA_helicase_suAddB"/>
</dbReference>
<feature type="binding site" evidence="14">
    <location>
        <position position="1124"/>
    </location>
    <ligand>
        <name>[4Fe-4S] cluster</name>
        <dbReference type="ChEBI" id="CHEBI:49883"/>
    </ligand>
</feature>
<keyword evidence="4 14" id="KW-0547">Nucleotide-binding</keyword>
<keyword evidence="7 14" id="KW-0347">Helicase</keyword>
<evidence type="ECO:0000256" key="8">
    <source>
        <dbReference type="ARBA" id="ARBA00022839"/>
    </source>
</evidence>
<evidence type="ECO:0000256" key="13">
    <source>
        <dbReference type="ARBA" id="ARBA00023204"/>
    </source>
</evidence>
<protein>
    <recommendedName>
        <fullName evidence="14">ATP-dependent helicase/deoxyribonuclease subunit B</fullName>
        <ecNumber evidence="14">3.1.-.-</ecNumber>
    </recommendedName>
    <alternativeName>
        <fullName evidence="14">ATP-dependent helicase/nuclease subunit AddB</fullName>
    </alternativeName>
</protein>
<evidence type="ECO:0000313" key="17">
    <source>
        <dbReference type="Proteomes" id="UP000094296"/>
    </source>
</evidence>
<evidence type="ECO:0000256" key="11">
    <source>
        <dbReference type="ARBA" id="ARBA00023014"/>
    </source>
</evidence>
<dbReference type="InterPro" id="IPR014017">
    <property type="entry name" value="DNA_helicase_UvrD-like_C"/>
</dbReference>
<dbReference type="AlphaFoldDB" id="A0A1E5G1B3"/>
<dbReference type="GO" id="GO:0005524">
    <property type="term" value="F:ATP binding"/>
    <property type="evidence" value="ECO:0007669"/>
    <property type="project" value="UniProtKB-UniRule"/>
</dbReference>
<comment type="cofactor">
    <cofactor evidence="14">
        <name>Mg(2+)</name>
        <dbReference type="ChEBI" id="CHEBI:18420"/>
    </cofactor>
</comment>
<dbReference type="EC" id="3.1.-.-" evidence="14"/>
<dbReference type="SUPFAM" id="SSF52540">
    <property type="entry name" value="P-loop containing nucleoside triphosphate hydrolases"/>
    <property type="match status" value="1"/>
</dbReference>
<feature type="binding site" evidence="14">
    <location>
        <position position="1133"/>
    </location>
    <ligand>
        <name>[4Fe-4S] cluster</name>
        <dbReference type="ChEBI" id="CHEBI:49883"/>
    </ligand>
</feature>
<gene>
    <name evidence="14" type="primary">addB</name>
    <name evidence="16" type="ORF">BHF68_06410</name>
</gene>
<dbReference type="Pfam" id="PF21445">
    <property type="entry name" value="ADDB_N"/>
    <property type="match status" value="1"/>
</dbReference>
<keyword evidence="11 14" id="KW-0411">Iron-sulfur</keyword>
<evidence type="ECO:0000256" key="2">
    <source>
        <dbReference type="ARBA" id="ARBA00022722"/>
    </source>
</evidence>
<dbReference type="Pfam" id="PF12705">
    <property type="entry name" value="PDDEXK_1"/>
    <property type="match status" value="1"/>
</dbReference>
<organism evidence="16 17">
    <name type="scientific">Desulfuribacillus alkaliarsenatis</name>
    <dbReference type="NCBI Taxonomy" id="766136"/>
    <lineage>
        <taxon>Bacteria</taxon>
        <taxon>Bacillati</taxon>
        <taxon>Bacillota</taxon>
        <taxon>Desulfuribacillia</taxon>
        <taxon>Desulfuribacillales</taxon>
        <taxon>Desulfuribacillaceae</taxon>
        <taxon>Desulfuribacillus</taxon>
    </lineage>
</organism>
<keyword evidence="17" id="KW-1185">Reference proteome</keyword>
<dbReference type="OrthoDB" id="9758506at2"/>
<accession>A0A1E5G1B3</accession>
<keyword evidence="13 14" id="KW-0234">DNA repair</keyword>
<keyword evidence="1 14" id="KW-0004">4Fe-4S</keyword>
<reference evidence="16 17" key="1">
    <citation type="submission" date="2016-09" db="EMBL/GenBank/DDBJ databases">
        <title>Draft genome sequence for the type strain of Desulfuribacillus alkaliarsenatis AHT28, an obligately anaerobic, sulfidogenic bacterium isolated from Russian soda lake sediments.</title>
        <authorList>
            <person name="Abin C.A."/>
            <person name="Hollibaugh J.T."/>
        </authorList>
    </citation>
    <scope>NUCLEOTIDE SEQUENCE [LARGE SCALE GENOMIC DNA]</scope>
    <source>
        <strain evidence="16 17">AHT28</strain>
    </source>
</reference>
<keyword evidence="8 14" id="KW-0269">Exonuclease</keyword>
<dbReference type="GO" id="GO:0003690">
    <property type="term" value="F:double-stranded DNA binding"/>
    <property type="evidence" value="ECO:0007669"/>
    <property type="project" value="UniProtKB-UniRule"/>
</dbReference>
<name>A0A1E5G1B3_9FIRM</name>
<dbReference type="InterPro" id="IPR038726">
    <property type="entry name" value="PDDEXK_AddAB-type"/>
</dbReference>
<comment type="similarity">
    <text evidence="14">Belongs to the helicase family. AddB/RexB type 1 subfamily.</text>
</comment>
<dbReference type="GO" id="GO:0004386">
    <property type="term" value="F:helicase activity"/>
    <property type="evidence" value="ECO:0007669"/>
    <property type="project" value="UniProtKB-KW"/>
</dbReference>
<dbReference type="Proteomes" id="UP000094296">
    <property type="component" value="Unassembled WGS sequence"/>
</dbReference>
<evidence type="ECO:0000256" key="1">
    <source>
        <dbReference type="ARBA" id="ARBA00022485"/>
    </source>
</evidence>
<comment type="cofactor">
    <cofactor evidence="14">
        <name>[4Fe-4S] cluster</name>
        <dbReference type="ChEBI" id="CHEBI:49883"/>
    </cofactor>
    <text evidence="14">Binds 1 [4Fe-4S] cluster.</text>
</comment>
<evidence type="ECO:0000256" key="4">
    <source>
        <dbReference type="ARBA" id="ARBA00022741"/>
    </source>
</evidence>
<dbReference type="PANTHER" id="PTHR30591:SF1">
    <property type="entry name" value="RECBCD ENZYME SUBUNIT RECC"/>
    <property type="match status" value="1"/>
</dbReference>
<evidence type="ECO:0000256" key="10">
    <source>
        <dbReference type="ARBA" id="ARBA00023004"/>
    </source>
</evidence>
<dbReference type="NCBIfam" id="TIGR02773">
    <property type="entry name" value="addB_Gpos"/>
    <property type="match status" value="1"/>
</dbReference>